<dbReference type="Gene3D" id="3.90.550.10">
    <property type="entry name" value="Spore Coat Polysaccharide Biosynthesis Protein SpsA, Chain A"/>
    <property type="match status" value="1"/>
</dbReference>
<proteinExistence type="predicted"/>
<dbReference type="RefSeq" id="WP_322808918.1">
    <property type="nucleotide sequence ID" value="NZ_JAVBVO010000003.1"/>
</dbReference>
<dbReference type="GO" id="GO:0016757">
    <property type="term" value="F:glycosyltransferase activity"/>
    <property type="evidence" value="ECO:0007669"/>
    <property type="project" value="UniProtKB-KW"/>
</dbReference>
<name>A0AAW9JU62_CARML</name>
<dbReference type="EMBL" id="JAVBVO010000003">
    <property type="protein sequence ID" value="MDZ5758799.1"/>
    <property type="molecule type" value="Genomic_DNA"/>
</dbReference>
<dbReference type="Proteomes" id="UP001290462">
    <property type="component" value="Unassembled WGS sequence"/>
</dbReference>
<keyword evidence="2" id="KW-0328">Glycosyltransferase</keyword>
<reference evidence="2" key="1">
    <citation type="submission" date="2023-08" db="EMBL/GenBank/DDBJ databases">
        <title>Genomic characterization of piscicolin 126 produced by Carnobacterium maltaromaticum CM22 strain isolated from salmon (Salmo salar).</title>
        <authorList>
            <person name="Gonzalez-Gragera E."/>
            <person name="Garcia-Lopez J.D."/>
            <person name="Teso-Perez C."/>
            <person name="Gimenez-Hernandez I."/>
            <person name="Peralta-Sanchez J.M."/>
            <person name="Valdivia E."/>
            <person name="Montalban-Lopez M."/>
            <person name="Martin-Platero A.M."/>
            <person name="Banos A."/>
            <person name="Martinez-Bueno M."/>
        </authorList>
    </citation>
    <scope>NUCLEOTIDE SEQUENCE</scope>
    <source>
        <strain evidence="2">CM22</strain>
    </source>
</reference>
<evidence type="ECO:0000313" key="3">
    <source>
        <dbReference type="Proteomes" id="UP001290462"/>
    </source>
</evidence>
<dbReference type="AlphaFoldDB" id="A0AAW9JU62"/>
<dbReference type="Pfam" id="PF00535">
    <property type="entry name" value="Glycos_transf_2"/>
    <property type="match status" value="1"/>
</dbReference>
<protein>
    <submittedName>
        <fullName evidence="2">Glycosyltransferase</fullName>
        <ecNumber evidence="2">2.4.-.-</ecNumber>
    </submittedName>
</protein>
<dbReference type="EC" id="2.4.-.-" evidence="2"/>
<sequence>MKLTLVVVLYNEKIMDSETIQSVLENQAFLKKIEHVHMIIYDNSPQLQDYDVNSFDFSFEYVHDSRNLGVREGYEYALNQAIQNSYEWLVLLDQDTNLTKDYFESLYSALEQNQNEFVCVVPKIEASGNIISPALNEKYKLNSMNLVPGIQKKVMTGINSAASFNVEWLKKNGGFNKDFKLDYLDHWLFYQVYQTENRIYLLDTVIQHDLSVLDYSQISKVRYESILESEYKYYKYYKKNQYSAYRKHLVIRLMKQILVVKDKSIAILTFKKLIKKG</sequence>
<accession>A0AAW9JU62</accession>
<organism evidence="2 3">
    <name type="scientific">Carnobacterium maltaromaticum</name>
    <name type="common">Carnobacterium piscicola</name>
    <dbReference type="NCBI Taxonomy" id="2751"/>
    <lineage>
        <taxon>Bacteria</taxon>
        <taxon>Bacillati</taxon>
        <taxon>Bacillota</taxon>
        <taxon>Bacilli</taxon>
        <taxon>Lactobacillales</taxon>
        <taxon>Carnobacteriaceae</taxon>
        <taxon>Carnobacterium</taxon>
    </lineage>
</organism>
<feature type="domain" description="Glycosyltransferase 2-like" evidence="1">
    <location>
        <begin position="5"/>
        <end position="171"/>
    </location>
</feature>
<comment type="caution">
    <text evidence="2">The sequence shown here is derived from an EMBL/GenBank/DDBJ whole genome shotgun (WGS) entry which is preliminary data.</text>
</comment>
<dbReference type="InterPro" id="IPR029044">
    <property type="entry name" value="Nucleotide-diphossugar_trans"/>
</dbReference>
<evidence type="ECO:0000259" key="1">
    <source>
        <dbReference type="Pfam" id="PF00535"/>
    </source>
</evidence>
<dbReference type="SUPFAM" id="SSF53448">
    <property type="entry name" value="Nucleotide-diphospho-sugar transferases"/>
    <property type="match status" value="1"/>
</dbReference>
<gene>
    <name evidence="2" type="ORF">RAK27_09055</name>
</gene>
<evidence type="ECO:0000313" key="2">
    <source>
        <dbReference type="EMBL" id="MDZ5758799.1"/>
    </source>
</evidence>
<dbReference type="InterPro" id="IPR001173">
    <property type="entry name" value="Glyco_trans_2-like"/>
</dbReference>
<keyword evidence="2" id="KW-0808">Transferase</keyword>